<gene>
    <name evidence="4" type="ORF">FSP39_008238</name>
</gene>
<comment type="caution">
    <text evidence="4">The sequence shown here is derived from an EMBL/GenBank/DDBJ whole genome shotgun (WGS) entry which is preliminary data.</text>
</comment>
<organism evidence="4 5">
    <name type="scientific">Pinctada imbricata</name>
    <name type="common">Atlantic pearl-oyster</name>
    <name type="synonym">Pinctada martensii</name>
    <dbReference type="NCBI Taxonomy" id="66713"/>
    <lineage>
        <taxon>Eukaryota</taxon>
        <taxon>Metazoa</taxon>
        <taxon>Spiralia</taxon>
        <taxon>Lophotrochozoa</taxon>
        <taxon>Mollusca</taxon>
        <taxon>Bivalvia</taxon>
        <taxon>Autobranchia</taxon>
        <taxon>Pteriomorphia</taxon>
        <taxon>Pterioida</taxon>
        <taxon>Pterioidea</taxon>
        <taxon>Pteriidae</taxon>
        <taxon>Pinctada</taxon>
    </lineage>
</organism>
<proteinExistence type="predicted"/>
<dbReference type="GO" id="GO:0005524">
    <property type="term" value="F:ATP binding"/>
    <property type="evidence" value="ECO:0007669"/>
    <property type="project" value="UniProtKB-KW"/>
</dbReference>
<keyword evidence="2" id="KW-0067">ATP-binding</keyword>
<protein>
    <recommendedName>
        <fullName evidence="3">Protein kinase domain-containing protein</fullName>
    </recommendedName>
</protein>
<dbReference type="InterPro" id="IPR001245">
    <property type="entry name" value="Ser-Thr/Tyr_kinase_cat_dom"/>
</dbReference>
<dbReference type="InterPro" id="IPR011009">
    <property type="entry name" value="Kinase-like_dom_sf"/>
</dbReference>
<dbReference type="GO" id="GO:0004672">
    <property type="term" value="F:protein kinase activity"/>
    <property type="evidence" value="ECO:0007669"/>
    <property type="project" value="InterPro"/>
</dbReference>
<dbReference type="PANTHER" id="PTHR24418">
    <property type="entry name" value="TYROSINE-PROTEIN KINASE"/>
    <property type="match status" value="1"/>
</dbReference>
<keyword evidence="1" id="KW-0547">Nucleotide-binding</keyword>
<keyword evidence="5" id="KW-1185">Reference proteome</keyword>
<evidence type="ECO:0000313" key="4">
    <source>
        <dbReference type="EMBL" id="KAK3085758.1"/>
    </source>
</evidence>
<dbReference type="InterPro" id="IPR050198">
    <property type="entry name" value="Non-receptor_tyrosine_kinases"/>
</dbReference>
<evidence type="ECO:0000256" key="2">
    <source>
        <dbReference type="ARBA" id="ARBA00022840"/>
    </source>
</evidence>
<reference evidence="4" key="1">
    <citation type="submission" date="2019-08" db="EMBL/GenBank/DDBJ databases">
        <title>The improved chromosome-level genome for the pearl oyster Pinctada fucata martensii using PacBio sequencing and Hi-C.</title>
        <authorList>
            <person name="Zheng Z."/>
        </authorList>
    </citation>
    <scope>NUCLEOTIDE SEQUENCE</scope>
    <source>
        <strain evidence="4">ZZ-2019</strain>
        <tissue evidence="4">Adductor muscle</tissue>
    </source>
</reference>
<evidence type="ECO:0000259" key="3">
    <source>
        <dbReference type="PROSITE" id="PS50011"/>
    </source>
</evidence>
<accession>A0AA88XMU2</accession>
<evidence type="ECO:0000313" key="5">
    <source>
        <dbReference type="Proteomes" id="UP001186944"/>
    </source>
</evidence>
<dbReference type="Proteomes" id="UP001186944">
    <property type="component" value="Unassembled WGS sequence"/>
</dbReference>
<dbReference type="AlphaFoldDB" id="A0AA88XMU2"/>
<sequence length="742" mass="85161">MSEGSGRYVPLNLSSTSGSGYVYNIPVTSDKYVDANTYLCTGNTTGPFVLESAIHTRSEYTDLHSAEEFVRVFNTVETSKERISMRNHFYRHILPSLTDEKFEKDDETLQQLNLLLTCSDEHISRNAIQEMQNLIFKLDFEKLKVKSVMSALKSVASQLNSLKHDSRDEGVRLLSDLVIVLLIKEKLNPAESKQIKRRLNDLQHSVTSKASKKDKGLDMKSVADFLHYCMKYTMSKEGVKLMESRAENSLSEKYVQELISNVHKISTIEIYLHLLGFLFKVNSSPMPMSIAKSYAKVAHAKLTNLSPSKDKRGEASLTLLADFILRGAIVLFDRKLLSSHTEFAKECLTVAAQIVCSPNSSFATLPCEMVNICSKIDQSNASSIWSNLGLSDVRYQDLVVKLVKRQIPGMIIRDSFNQNIDLIARRSDHSSWITMLGTIMNSSEVAIKLMIPGQHPTKLHIQPREETEFWNIESEFEILKYIQRCQQHTNVAQMVAFYDTNPRSVAMFAVEIYEITLLKYLYDVRSRNDELTLDWKIQRCLEMLNAVDFIHHHDIVHRDIMAASFSIRCQGQDHEIAVLTSFKRAIHNDEEGGTSTIGHVRDLNATQIPTRWTAPESFLQDKFDRKSDIWMFGHVIREVFTYGCQPYTEIYSEDTENIMVKVLCCGLKPYKWRCIPMGIHSLTLKCFENDPGNRPSNQKIYSSLQEFHKKERKDIQNKDANRSMYSYVPHDKSRELCWLKRT</sequence>
<dbReference type="Gene3D" id="1.10.510.10">
    <property type="entry name" value="Transferase(Phosphotransferase) domain 1"/>
    <property type="match status" value="1"/>
</dbReference>
<dbReference type="PROSITE" id="PS50011">
    <property type="entry name" value="PROTEIN_KINASE_DOM"/>
    <property type="match status" value="1"/>
</dbReference>
<dbReference type="InterPro" id="IPR000719">
    <property type="entry name" value="Prot_kinase_dom"/>
</dbReference>
<dbReference type="Pfam" id="PF07714">
    <property type="entry name" value="PK_Tyr_Ser-Thr"/>
    <property type="match status" value="1"/>
</dbReference>
<name>A0AA88XMU2_PINIB</name>
<feature type="domain" description="Protein kinase" evidence="3">
    <location>
        <begin position="417"/>
        <end position="708"/>
    </location>
</feature>
<dbReference type="SUPFAM" id="SSF56112">
    <property type="entry name" value="Protein kinase-like (PK-like)"/>
    <property type="match status" value="1"/>
</dbReference>
<dbReference type="EMBL" id="VSWD01000012">
    <property type="protein sequence ID" value="KAK3085758.1"/>
    <property type="molecule type" value="Genomic_DNA"/>
</dbReference>
<evidence type="ECO:0000256" key="1">
    <source>
        <dbReference type="ARBA" id="ARBA00022741"/>
    </source>
</evidence>